<dbReference type="Proteomes" id="UP000002058">
    <property type="component" value="Unassembled WGS sequence"/>
</dbReference>
<feature type="compositionally biased region" description="Basic residues" evidence="2">
    <location>
        <begin position="95"/>
        <end position="106"/>
    </location>
</feature>
<dbReference type="OMA" id="RANIVDH"/>
<dbReference type="Pfam" id="PF03398">
    <property type="entry name" value="Ist1"/>
    <property type="match status" value="2"/>
</dbReference>
<protein>
    <recommendedName>
        <fullName evidence="5">DUF292 domain-containing protein</fullName>
    </recommendedName>
</protein>
<accession>C4JYE5</accession>
<feature type="compositionally biased region" description="Acidic residues" evidence="2">
    <location>
        <begin position="283"/>
        <end position="294"/>
    </location>
</feature>
<dbReference type="GO" id="GO:0015031">
    <property type="term" value="P:protein transport"/>
    <property type="evidence" value="ECO:0007669"/>
    <property type="project" value="InterPro"/>
</dbReference>
<dbReference type="OrthoDB" id="29853at2759"/>
<dbReference type="EMBL" id="CH476619">
    <property type="protein sequence ID" value="EEP82331.1"/>
    <property type="molecule type" value="Genomic_DNA"/>
</dbReference>
<dbReference type="AlphaFoldDB" id="C4JYE5"/>
<feature type="region of interest" description="Disordered" evidence="2">
    <location>
        <begin position="141"/>
        <end position="190"/>
    </location>
</feature>
<dbReference type="RefSeq" id="XP_002582423.1">
    <property type="nucleotide sequence ID" value="XM_002582377.1"/>
</dbReference>
<dbReference type="KEGG" id="ure:UREG_07196"/>
<dbReference type="HOGENOM" id="CLU_037652_2_1_1"/>
<organism evidence="3 4">
    <name type="scientific">Uncinocarpus reesii (strain UAMH 1704)</name>
    <dbReference type="NCBI Taxonomy" id="336963"/>
    <lineage>
        <taxon>Eukaryota</taxon>
        <taxon>Fungi</taxon>
        <taxon>Dikarya</taxon>
        <taxon>Ascomycota</taxon>
        <taxon>Pezizomycotina</taxon>
        <taxon>Eurotiomycetes</taxon>
        <taxon>Eurotiomycetidae</taxon>
        <taxon>Onygenales</taxon>
        <taxon>Onygenaceae</taxon>
        <taxon>Uncinocarpus</taxon>
    </lineage>
</organism>
<name>C4JYE5_UNCRE</name>
<dbReference type="InterPro" id="IPR042277">
    <property type="entry name" value="IST1-like"/>
</dbReference>
<dbReference type="Gene3D" id="1.20.1260.60">
    <property type="entry name" value="Vacuolar protein sorting-associated protein Ist1"/>
    <property type="match status" value="1"/>
</dbReference>
<feature type="region of interest" description="Disordered" evidence="2">
    <location>
        <begin position="95"/>
        <end position="123"/>
    </location>
</feature>
<proteinExistence type="inferred from homology"/>
<dbReference type="InParanoid" id="C4JYE5"/>
<dbReference type="PANTHER" id="PTHR12161:SF5">
    <property type="entry name" value="IST1 HOMOLOG"/>
    <property type="match status" value="1"/>
</dbReference>
<evidence type="ECO:0000313" key="4">
    <source>
        <dbReference type="Proteomes" id="UP000002058"/>
    </source>
</evidence>
<evidence type="ECO:0008006" key="5">
    <source>
        <dbReference type="Google" id="ProtNLM"/>
    </source>
</evidence>
<dbReference type="PANTHER" id="PTHR12161">
    <property type="entry name" value="IST1 FAMILY MEMBER"/>
    <property type="match status" value="1"/>
</dbReference>
<evidence type="ECO:0000256" key="2">
    <source>
        <dbReference type="SAM" id="MobiDB-lite"/>
    </source>
</evidence>
<keyword evidence="4" id="KW-1185">Reference proteome</keyword>
<evidence type="ECO:0000256" key="1">
    <source>
        <dbReference type="ARBA" id="ARBA00005536"/>
    </source>
</evidence>
<dbReference type="GeneID" id="8439798"/>
<dbReference type="eggNOG" id="KOG2027">
    <property type="taxonomic scope" value="Eukaryota"/>
</dbReference>
<gene>
    <name evidence="3" type="ORF">UREG_07196</name>
</gene>
<dbReference type="STRING" id="336963.C4JYE5"/>
<dbReference type="InterPro" id="IPR005061">
    <property type="entry name" value="Ist1"/>
</dbReference>
<comment type="similarity">
    <text evidence="1">Belongs to the IST1 family.</text>
</comment>
<feature type="compositionally biased region" description="Acidic residues" evidence="2">
    <location>
        <begin position="181"/>
        <end position="190"/>
    </location>
</feature>
<feature type="region of interest" description="Disordered" evidence="2">
    <location>
        <begin position="279"/>
        <end position="366"/>
    </location>
</feature>
<dbReference type="VEuPathDB" id="FungiDB:UREG_07196"/>
<evidence type="ECO:0000313" key="3">
    <source>
        <dbReference type="EMBL" id="EEP82331.1"/>
    </source>
</evidence>
<reference evidence="4" key="1">
    <citation type="journal article" date="2009" name="Genome Res.">
        <title>Comparative genomic analyses of the human fungal pathogens Coccidioides and their relatives.</title>
        <authorList>
            <person name="Sharpton T.J."/>
            <person name="Stajich J.E."/>
            <person name="Rounsley S.D."/>
            <person name="Gardner M.J."/>
            <person name="Wortman J.R."/>
            <person name="Jordar V.S."/>
            <person name="Maiti R."/>
            <person name="Kodira C.D."/>
            <person name="Neafsey D.E."/>
            <person name="Zeng Q."/>
            <person name="Hung C.-Y."/>
            <person name="McMahan C."/>
            <person name="Muszewska A."/>
            <person name="Grynberg M."/>
            <person name="Mandel M.A."/>
            <person name="Kellner E.M."/>
            <person name="Barker B.M."/>
            <person name="Galgiani J.N."/>
            <person name="Orbach M.J."/>
            <person name="Kirkland T.N."/>
            <person name="Cole G.T."/>
            <person name="Henn M.R."/>
            <person name="Birren B.W."/>
            <person name="Taylor J.W."/>
        </authorList>
    </citation>
    <scope>NUCLEOTIDE SEQUENCE [LARGE SCALE GENOMIC DNA]</scope>
    <source>
        <strain evidence="4">UAMH 1704</strain>
    </source>
</reference>
<sequence>MPLPKQTTDLTLALQALIYRIRQLIRERRGYSKAKARELAKLLKDGREDFARIKTEEVIANDNLIAALEIIELHCEQLHVRVNILDHIAFGQNRKGKAPAVRRRGNHPGSGRVAPGPAAGEGKSGNGGWGLWKFLGLGAGSQGQAPDDAGRQPTEDPGLAKHNVGDGVVKGGDQTHKELELEPEPEPEPEVFIEPELDRAAAVIFYSYPRLPRDIAGLPELRVKLIQRWGNDFASRVQDDDEPPVELPEELVERLRVQRASPVLVEKYLKEIARSHGIRWHQDEDEDDGDDDDQGQAVENNQLPEIAGKDPASRADAQAADDRGKRSPPGDVKGVETPSSTAADILPLESRTSEPHESTVGGGIPEVDELAKRFAALKR</sequence>